<dbReference type="SMART" id="SM00256">
    <property type="entry name" value="FBOX"/>
    <property type="match status" value="1"/>
</dbReference>
<comment type="caution">
    <text evidence="3">The sequence shown here is derived from an EMBL/GenBank/DDBJ whole genome shotgun (WGS) entry which is preliminary data.</text>
</comment>
<evidence type="ECO:0000313" key="3">
    <source>
        <dbReference type="EMBL" id="KAG8080208.1"/>
    </source>
</evidence>
<dbReference type="PROSITE" id="PS50181">
    <property type="entry name" value="FBOX"/>
    <property type="match status" value="1"/>
</dbReference>
<dbReference type="PANTHER" id="PTHR34709">
    <property type="entry name" value="OS10G0396666 PROTEIN"/>
    <property type="match status" value="1"/>
</dbReference>
<sequence length="339" mass="37905">MAELVPMDCDGDGGLELSKLPDDILANILDHLEDTHAAARTSVLSRRWRDLWARIPRLFFRNHQPHDSSHVSDALAARAARAAAAINLLYVNSLYSATVDATASWLRIAAPLVSRVLRFHNRSLVPEETLIQELREAMLEQRGILELPCFPKATVIWLSLGFLGLSLPASGVFAALRKLHLEYVQFHGDFTLDDAMTPFLEKLVICKSRGFANLTINLKSLILMNLLEFWGLVRLNAVVPGLKNLWVQLCLYSTNPSLVCIDAEELEELSWLALYDPAFVKFNKMPYLLMVVAPAVFPYGGELKIELNKNCQKFLELFSRIHSLMLIVAITPVSASSPA</sequence>
<dbReference type="PANTHER" id="PTHR34709:SF52">
    <property type="entry name" value="OS07G0548100 PROTEIN"/>
    <property type="match status" value="1"/>
</dbReference>
<feature type="transmembrane region" description="Helical" evidence="1">
    <location>
        <begin position="155"/>
        <end position="176"/>
    </location>
</feature>
<organism evidence="3 4">
    <name type="scientific">Zizania palustris</name>
    <name type="common">Northern wild rice</name>
    <dbReference type="NCBI Taxonomy" id="103762"/>
    <lineage>
        <taxon>Eukaryota</taxon>
        <taxon>Viridiplantae</taxon>
        <taxon>Streptophyta</taxon>
        <taxon>Embryophyta</taxon>
        <taxon>Tracheophyta</taxon>
        <taxon>Spermatophyta</taxon>
        <taxon>Magnoliopsida</taxon>
        <taxon>Liliopsida</taxon>
        <taxon>Poales</taxon>
        <taxon>Poaceae</taxon>
        <taxon>BOP clade</taxon>
        <taxon>Oryzoideae</taxon>
        <taxon>Oryzeae</taxon>
        <taxon>Zizaniinae</taxon>
        <taxon>Zizania</taxon>
    </lineage>
</organism>
<keyword evidence="1" id="KW-0472">Membrane</keyword>
<reference evidence="3" key="2">
    <citation type="submission" date="2021-02" db="EMBL/GenBank/DDBJ databases">
        <authorList>
            <person name="Kimball J.A."/>
            <person name="Haas M.W."/>
            <person name="Macchietto M."/>
            <person name="Kono T."/>
            <person name="Duquette J."/>
            <person name="Shao M."/>
        </authorList>
    </citation>
    <scope>NUCLEOTIDE SEQUENCE</scope>
    <source>
        <tissue evidence="3">Fresh leaf tissue</tissue>
    </source>
</reference>
<evidence type="ECO:0000256" key="1">
    <source>
        <dbReference type="SAM" id="Phobius"/>
    </source>
</evidence>
<gene>
    <name evidence="3" type="ORF">GUJ93_ZPchr0007g5630</name>
</gene>
<proteinExistence type="predicted"/>
<dbReference type="EMBL" id="JAAALK010000282">
    <property type="protein sequence ID" value="KAG8080208.1"/>
    <property type="molecule type" value="Genomic_DNA"/>
</dbReference>
<dbReference type="OrthoDB" id="612216at2759"/>
<accession>A0A8J5W527</accession>
<dbReference type="AlphaFoldDB" id="A0A8J5W527"/>
<keyword evidence="1" id="KW-1133">Transmembrane helix</keyword>
<evidence type="ECO:0000259" key="2">
    <source>
        <dbReference type="PROSITE" id="PS50181"/>
    </source>
</evidence>
<feature type="domain" description="F-box" evidence="2">
    <location>
        <begin position="14"/>
        <end position="63"/>
    </location>
</feature>
<dbReference type="InterPro" id="IPR055312">
    <property type="entry name" value="FBL15-like"/>
</dbReference>
<reference evidence="3" key="1">
    <citation type="journal article" date="2021" name="bioRxiv">
        <title>Whole Genome Assembly and Annotation of Northern Wild Rice, Zizania palustris L., Supports a Whole Genome Duplication in the Zizania Genus.</title>
        <authorList>
            <person name="Haas M."/>
            <person name="Kono T."/>
            <person name="Macchietto M."/>
            <person name="Millas R."/>
            <person name="McGilp L."/>
            <person name="Shao M."/>
            <person name="Duquette J."/>
            <person name="Hirsch C.N."/>
            <person name="Kimball J."/>
        </authorList>
    </citation>
    <scope>NUCLEOTIDE SEQUENCE</scope>
    <source>
        <tissue evidence="3">Fresh leaf tissue</tissue>
    </source>
</reference>
<dbReference type="Pfam" id="PF00646">
    <property type="entry name" value="F-box"/>
    <property type="match status" value="1"/>
</dbReference>
<evidence type="ECO:0000313" key="4">
    <source>
        <dbReference type="Proteomes" id="UP000729402"/>
    </source>
</evidence>
<dbReference type="InterPro" id="IPR001810">
    <property type="entry name" value="F-box_dom"/>
</dbReference>
<dbReference type="Proteomes" id="UP000729402">
    <property type="component" value="Unassembled WGS sequence"/>
</dbReference>
<keyword evidence="1" id="KW-0812">Transmembrane</keyword>
<name>A0A8J5W527_ZIZPA</name>
<protein>
    <recommendedName>
        <fullName evidence="2">F-box domain-containing protein</fullName>
    </recommendedName>
</protein>
<keyword evidence="4" id="KW-1185">Reference proteome</keyword>